<dbReference type="GO" id="GO:0004034">
    <property type="term" value="F:aldose 1-epimerase activity"/>
    <property type="evidence" value="ECO:0007669"/>
    <property type="project" value="TreeGrafter"/>
</dbReference>
<keyword evidence="3" id="KW-0119">Carbohydrate metabolism</keyword>
<keyword evidence="5" id="KW-1185">Reference proteome</keyword>
<dbReference type="OrthoDB" id="9779408at2"/>
<dbReference type="PANTHER" id="PTHR10091:SF0">
    <property type="entry name" value="GALACTOSE MUTAROTASE"/>
    <property type="match status" value="1"/>
</dbReference>
<proteinExistence type="inferred from homology"/>
<reference evidence="4 5" key="1">
    <citation type="submission" date="2015-11" db="EMBL/GenBank/DDBJ databases">
        <title>Draft genome sequences of new species of the genus Lactobacillus isolated from orchardgrass silage.</title>
        <authorList>
            <person name="Tohno M."/>
            <person name="Tanizawa Y."/>
            <person name="Arita M."/>
        </authorList>
    </citation>
    <scope>NUCLEOTIDE SEQUENCE [LARGE SCALE GENOMIC DNA]</scope>
    <source>
        <strain evidence="4 5">IWT5</strain>
    </source>
</reference>
<dbReference type="Pfam" id="PF01263">
    <property type="entry name" value="Aldose_epim"/>
    <property type="match status" value="1"/>
</dbReference>
<dbReference type="CDD" id="cd09019">
    <property type="entry name" value="galactose_mutarotase_like"/>
    <property type="match status" value="1"/>
</dbReference>
<dbReference type="AlphaFoldDB" id="A0A1Z5J2G3"/>
<sequence length="334" mass="36678">MQITSDIFGQHDGQNINRYTITNAAGNFIQVSELGATWTNYNVNNHPLIAHFDKLSDYEAPAASCLGMSIGRVAGRITKAQAPIDGKEYHFDANENGNTLHGGPHGFASLVWKAEQSVRDHDASVTFSRNIASSEDNFPGDLDARITYTFNDDNEVSINFSAASTAATLFNPTCHIYWNLTDGQKTLDDQLLKVNSTRRLDLASDKVPTGKFNKLAGTGYDFSTPRDIPSALADIKSQYDKDEIDDIYEVTPSDTDPIAVLSDKSSNRHVAIYSDRNALVVYTANLPEGGQPYNALATEAQTLPDAPNHAGFGDITLHPGDLKSYTIKYHYYEE</sequence>
<organism evidence="4 5">
    <name type="scientific">Secundilactobacillus silagincola</name>
    <dbReference type="NCBI Taxonomy" id="1714681"/>
    <lineage>
        <taxon>Bacteria</taxon>
        <taxon>Bacillati</taxon>
        <taxon>Bacillota</taxon>
        <taxon>Bacilli</taxon>
        <taxon>Lactobacillales</taxon>
        <taxon>Lactobacillaceae</taxon>
        <taxon>Secundilactobacillus</taxon>
    </lineage>
</organism>
<keyword evidence="2" id="KW-0413">Isomerase</keyword>
<evidence type="ECO:0000313" key="5">
    <source>
        <dbReference type="Proteomes" id="UP000223370"/>
    </source>
</evidence>
<comment type="caution">
    <text evidence="4">The sequence shown here is derived from an EMBL/GenBank/DDBJ whole genome shotgun (WGS) entry which is preliminary data.</text>
</comment>
<name>A0A1Z5J2G3_9LACO</name>
<dbReference type="Proteomes" id="UP000223370">
    <property type="component" value="Unassembled WGS sequence"/>
</dbReference>
<dbReference type="GO" id="GO:0033499">
    <property type="term" value="P:galactose catabolic process via UDP-galactose, Leloir pathway"/>
    <property type="evidence" value="ECO:0007669"/>
    <property type="project" value="TreeGrafter"/>
</dbReference>
<accession>A0A1Z5J2G3</accession>
<dbReference type="EMBL" id="BCMJ01000004">
    <property type="protein sequence ID" value="GAX08086.1"/>
    <property type="molecule type" value="Genomic_DNA"/>
</dbReference>
<evidence type="ECO:0000256" key="1">
    <source>
        <dbReference type="ARBA" id="ARBA00006206"/>
    </source>
</evidence>
<dbReference type="GO" id="GO:0030246">
    <property type="term" value="F:carbohydrate binding"/>
    <property type="evidence" value="ECO:0007669"/>
    <property type="project" value="InterPro"/>
</dbReference>
<dbReference type="Gene3D" id="2.70.98.10">
    <property type="match status" value="1"/>
</dbReference>
<dbReference type="SUPFAM" id="SSF74650">
    <property type="entry name" value="Galactose mutarotase-like"/>
    <property type="match status" value="1"/>
</dbReference>
<dbReference type="InterPro" id="IPR047215">
    <property type="entry name" value="Galactose_mutarotase-like"/>
</dbReference>
<comment type="similarity">
    <text evidence="1">Belongs to the aldose epimerase family.</text>
</comment>
<dbReference type="PANTHER" id="PTHR10091">
    <property type="entry name" value="ALDOSE-1-EPIMERASE"/>
    <property type="match status" value="1"/>
</dbReference>
<dbReference type="InterPro" id="IPR011013">
    <property type="entry name" value="Gal_mutarotase_sf_dom"/>
</dbReference>
<evidence type="ECO:0000256" key="3">
    <source>
        <dbReference type="ARBA" id="ARBA00023277"/>
    </source>
</evidence>
<evidence type="ECO:0000256" key="2">
    <source>
        <dbReference type="ARBA" id="ARBA00023235"/>
    </source>
</evidence>
<dbReference type="GO" id="GO:0006006">
    <property type="term" value="P:glucose metabolic process"/>
    <property type="evidence" value="ECO:0007669"/>
    <property type="project" value="TreeGrafter"/>
</dbReference>
<evidence type="ECO:0000313" key="4">
    <source>
        <dbReference type="EMBL" id="GAX08086.1"/>
    </source>
</evidence>
<dbReference type="RefSeq" id="WP_098824528.1">
    <property type="nucleotide sequence ID" value="NZ_BCMJ01000004.1"/>
</dbReference>
<dbReference type="GO" id="GO:0005737">
    <property type="term" value="C:cytoplasm"/>
    <property type="evidence" value="ECO:0007669"/>
    <property type="project" value="TreeGrafter"/>
</dbReference>
<protein>
    <submittedName>
        <fullName evidence="4">Aldose 1-epimerase</fullName>
    </submittedName>
</protein>
<gene>
    <name evidence="4" type="primary">galM_3</name>
    <name evidence="4" type="ORF">IWT5_01238</name>
</gene>
<dbReference type="InterPro" id="IPR014718">
    <property type="entry name" value="GH-type_carb-bd"/>
</dbReference>
<dbReference type="InterPro" id="IPR008183">
    <property type="entry name" value="Aldose_1/G6P_1-epimerase"/>
</dbReference>